<dbReference type="GO" id="GO:0005886">
    <property type="term" value="C:plasma membrane"/>
    <property type="evidence" value="ECO:0007669"/>
    <property type="project" value="UniProtKB-SubCell"/>
</dbReference>
<feature type="transmembrane region" description="Helical" evidence="7">
    <location>
        <begin position="304"/>
        <end position="324"/>
    </location>
</feature>
<dbReference type="InterPro" id="IPR004869">
    <property type="entry name" value="MMPL_dom"/>
</dbReference>
<evidence type="ECO:0000256" key="3">
    <source>
        <dbReference type="ARBA" id="ARBA00022475"/>
    </source>
</evidence>
<keyword evidence="5 7" id="KW-1133">Transmembrane helix</keyword>
<dbReference type="EMBL" id="CP014806">
    <property type="protein sequence ID" value="AMW99168.1"/>
    <property type="molecule type" value="Genomic_DNA"/>
</dbReference>
<feature type="transmembrane region" description="Helical" evidence="7">
    <location>
        <begin position="330"/>
        <end position="357"/>
    </location>
</feature>
<feature type="transmembrane region" description="Helical" evidence="7">
    <location>
        <begin position="562"/>
        <end position="579"/>
    </location>
</feature>
<protein>
    <recommendedName>
        <fullName evidence="8">SSD domain-containing protein</fullName>
    </recommendedName>
</protein>
<dbReference type="SUPFAM" id="SSF82866">
    <property type="entry name" value="Multidrug efflux transporter AcrB transmembrane domain"/>
    <property type="match status" value="2"/>
</dbReference>
<dbReference type="Pfam" id="PF03176">
    <property type="entry name" value="MMPL"/>
    <property type="match status" value="2"/>
</dbReference>
<feature type="domain" description="SSD" evidence="8">
    <location>
        <begin position="242"/>
        <end position="355"/>
    </location>
</feature>
<proteinExistence type="inferred from homology"/>
<dbReference type="KEGG" id="rst:ATY39_06650"/>
<evidence type="ECO:0000259" key="8">
    <source>
        <dbReference type="PROSITE" id="PS50156"/>
    </source>
</evidence>
<organism evidence="9 10">
    <name type="scientific">Rummeliibacillus stabekisii</name>
    <dbReference type="NCBI Taxonomy" id="241244"/>
    <lineage>
        <taxon>Bacteria</taxon>
        <taxon>Bacillati</taxon>
        <taxon>Bacillota</taxon>
        <taxon>Bacilli</taxon>
        <taxon>Bacillales</taxon>
        <taxon>Caryophanaceae</taxon>
        <taxon>Rummeliibacillus</taxon>
    </lineage>
</organism>
<reference evidence="9 10" key="1">
    <citation type="journal article" date="2016" name="Genome Announc.">
        <title>Whole-Genome Sequence of Rummeliibacillus stabekisii Strain PP9 Isolated from Antarctic Soil.</title>
        <authorList>
            <person name="da Mota F.F."/>
            <person name="Vollu R.E."/>
            <person name="Jurelevicius D."/>
            <person name="Seldin L."/>
        </authorList>
    </citation>
    <scope>NUCLEOTIDE SEQUENCE [LARGE SCALE GENOMIC DNA]</scope>
    <source>
        <strain evidence="9 10">PP9</strain>
    </source>
</reference>
<dbReference type="PROSITE" id="PS50156">
    <property type="entry name" value="SSD"/>
    <property type="match status" value="2"/>
</dbReference>
<dbReference type="InterPro" id="IPR000731">
    <property type="entry name" value="SSD"/>
</dbReference>
<keyword evidence="10" id="KW-1185">Reference proteome</keyword>
<feature type="transmembrane region" description="Helical" evidence="7">
    <location>
        <begin position="257"/>
        <end position="277"/>
    </location>
</feature>
<feature type="transmembrane region" description="Helical" evidence="7">
    <location>
        <begin position="200"/>
        <end position="218"/>
    </location>
</feature>
<dbReference type="Proteomes" id="UP000076021">
    <property type="component" value="Chromosome"/>
</dbReference>
<dbReference type="AlphaFoldDB" id="A0A143HBP7"/>
<dbReference type="RefSeq" id="WP_066787584.1">
    <property type="nucleotide sequence ID" value="NZ_CP014806.1"/>
</dbReference>
<evidence type="ECO:0000313" key="9">
    <source>
        <dbReference type="EMBL" id="AMW99168.1"/>
    </source>
</evidence>
<feature type="transmembrane region" description="Helical" evidence="7">
    <location>
        <begin position="225"/>
        <end position="245"/>
    </location>
</feature>
<evidence type="ECO:0000256" key="2">
    <source>
        <dbReference type="ARBA" id="ARBA00010157"/>
    </source>
</evidence>
<dbReference type="PANTHER" id="PTHR33406">
    <property type="entry name" value="MEMBRANE PROTEIN MJ1562-RELATED"/>
    <property type="match status" value="1"/>
</dbReference>
<keyword evidence="4 7" id="KW-0812">Transmembrane</keyword>
<feature type="transmembrane region" description="Helical" evidence="7">
    <location>
        <begin position="404"/>
        <end position="422"/>
    </location>
</feature>
<feature type="transmembrane region" description="Helical" evidence="7">
    <location>
        <begin position="619"/>
        <end position="644"/>
    </location>
</feature>
<evidence type="ECO:0000256" key="1">
    <source>
        <dbReference type="ARBA" id="ARBA00004651"/>
    </source>
</evidence>
<sequence>MKKFFIEFVTAVSSKKGRWITLAVWVLLVAVLTAVFPSVNKETDNGAANLPDNAMSVKAEKIAKEQYPDNTGTPLLIVWHRTDGLTTQDYQKISSLYQHLEKHPLSAQNFLPPLGKLPPQGLQASASEDGKTIVTPVFMNKKASTEELTSDLSSLKKHLSKVESKSLFDRKISDSGLHVRFTGPVGISTDATALFSKADVTLLIGTVLLVLILLVLLYRSPLLALVPLIGVGFAYGVTNPLLGFLAKEGFITVDSQAVSIMTVLLFGAGTDYCLFLVSKYRECLLEEEDKFTALEHAIKHSGGAILVSALTVVLSLSTLLLAQYGSFHRFAVPFSLVILIMGMAALTLLPALLGILGRAAFYPFVPRTEEMTKKLEEKKGKKVRRIAPHGKFSRKIGNWVTRKPWTVIILSVVLLGALASFVPRIQYTQDLIESFPKDMPSREGFDLMSEHFSQGKLAPLQLIINTEGKKVEIKDQLSKLSYIEEVSEKKEGVKNKEYHSYDITLKEDPYSMEAVDTIPKLNKKVSTILKDSGVEPQDHLWIGGETSKQYDTVKTTERDMKVIVPTVIVIIAALLLIYLRSIVAMVYLILTVLLSYLSALGAGWILVHDVLGISAIQGLIPLYSFVFLVALGEDYNIFMISSIWKNKNKQSNRLAIANGVSETSSVITSAGLILAGTFAVLATLPIQVLLQFGIVTAIGVLLDTFVVRPLLVPAITAVLGRYAYWPGRRWKMKENEEE</sequence>
<evidence type="ECO:0000256" key="7">
    <source>
        <dbReference type="SAM" id="Phobius"/>
    </source>
</evidence>
<dbReference type="InterPro" id="IPR050545">
    <property type="entry name" value="Mycobact_MmpL"/>
</dbReference>
<comment type="subcellular location">
    <subcellularLocation>
        <location evidence="1">Cell membrane</location>
        <topology evidence="1">Multi-pass membrane protein</topology>
    </subcellularLocation>
</comment>
<keyword evidence="6 7" id="KW-0472">Membrane</keyword>
<evidence type="ECO:0000256" key="5">
    <source>
        <dbReference type="ARBA" id="ARBA00022989"/>
    </source>
</evidence>
<feature type="transmembrane region" description="Helical" evidence="7">
    <location>
        <begin position="665"/>
        <end position="686"/>
    </location>
</feature>
<accession>A0A143HBP7</accession>
<feature type="transmembrane region" description="Helical" evidence="7">
    <location>
        <begin position="706"/>
        <end position="724"/>
    </location>
</feature>
<name>A0A143HBP7_9BACL</name>
<dbReference type="OrthoDB" id="9782006at2"/>
<gene>
    <name evidence="9" type="ORF">ATY39_06650</name>
</gene>
<comment type="similarity">
    <text evidence="2">Belongs to the resistance-nodulation-cell division (RND) (TC 2.A.6) family. MmpL subfamily.</text>
</comment>
<feature type="transmembrane region" description="Helical" evidence="7">
    <location>
        <begin position="586"/>
        <end position="607"/>
    </location>
</feature>
<keyword evidence="3" id="KW-1003">Cell membrane</keyword>
<dbReference type="STRING" id="241244.ATY39_06650"/>
<evidence type="ECO:0000256" key="4">
    <source>
        <dbReference type="ARBA" id="ARBA00022692"/>
    </source>
</evidence>
<reference evidence="10" key="2">
    <citation type="submission" date="2016-03" db="EMBL/GenBank/DDBJ databases">
        <authorList>
            <person name="Ploux O."/>
        </authorList>
    </citation>
    <scope>NUCLEOTIDE SEQUENCE [LARGE SCALE GENOMIC DNA]</scope>
    <source>
        <strain evidence="10">PP9</strain>
    </source>
</reference>
<dbReference type="Gene3D" id="1.20.1640.10">
    <property type="entry name" value="Multidrug efflux transporter AcrB transmembrane domain"/>
    <property type="match status" value="2"/>
</dbReference>
<feature type="domain" description="SSD" evidence="8">
    <location>
        <begin position="589"/>
        <end position="717"/>
    </location>
</feature>
<evidence type="ECO:0000313" key="10">
    <source>
        <dbReference type="Proteomes" id="UP000076021"/>
    </source>
</evidence>
<evidence type="ECO:0000256" key="6">
    <source>
        <dbReference type="ARBA" id="ARBA00023136"/>
    </source>
</evidence>
<dbReference type="PANTHER" id="PTHR33406:SF6">
    <property type="entry name" value="MEMBRANE PROTEIN YDGH-RELATED"/>
    <property type="match status" value="1"/>
</dbReference>